<dbReference type="SUPFAM" id="SSF53335">
    <property type="entry name" value="S-adenosyl-L-methionine-dependent methyltransferases"/>
    <property type="match status" value="1"/>
</dbReference>
<name>A0A833PX48_BURL3</name>
<dbReference type="Gene3D" id="3.40.50.150">
    <property type="entry name" value="Vaccinia Virus protein VP39"/>
    <property type="match status" value="1"/>
</dbReference>
<keyword evidence="2" id="KW-0808">Transferase</keyword>
<reference evidence="3" key="1">
    <citation type="journal article" date="2020" name="MBio">
        <title>Horizontal gene transfer to a defensive symbiont with a reduced genome amongst a multipartite beetle microbiome.</title>
        <authorList>
            <person name="Waterworth S.C."/>
            <person name="Florez L.V."/>
            <person name="Rees E.R."/>
            <person name="Hertweck C."/>
            <person name="Kaltenpoth M."/>
            <person name="Kwan J.C."/>
        </authorList>
    </citation>
    <scope>NUCLEOTIDE SEQUENCE [LARGE SCALE GENOMIC DNA]</scope>
</reference>
<evidence type="ECO:0000259" key="1">
    <source>
        <dbReference type="Pfam" id="PF13847"/>
    </source>
</evidence>
<dbReference type="Pfam" id="PF13847">
    <property type="entry name" value="Methyltransf_31"/>
    <property type="match status" value="1"/>
</dbReference>
<dbReference type="HOGENOM" id="CLU_1036976_0_0_4"/>
<proteinExistence type="predicted"/>
<dbReference type="GeneID" id="45094787"/>
<dbReference type="GO" id="GO:0032259">
    <property type="term" value="P:methylation"/>
    <property type="evidence" value="ECO:0007669"/>
    <property type="project" value="UniProtKB-KW"/>
</dbReference>
<dbReference type="RefSeq" id="WP_011352046.1">
    <property type="nucleotide sequence ID" value="NC_007510.1"/>
</dbReference>
<organism evidence="2 3">
    <name type="scientific">Burkholderia lata (strain ATCC 17760 / DSM 23089 / LMG 22485 / NCIMB 9086 / R18194 / 383)</name>
    <dbReference type="NCBI Taxonomy" id="482957"/>
    <lineage>
        <taxon>Bacteria</taxon>
        <taxon>Pseudomonadati</taxon>
        <taxon>Pseudomonadota</taxon>
        <taxon>Betaproteobacteria</taxon>
        <taxon>Burkholderiales</taxon>
        <taxon>Burkholderiaceae</taxon>
        <taxon>Burkholderia</taxon>
        <taxon>Burkholderia cepacia complex</taxon>
    </lineage>
</organism>
<accession>A0A833PX48</accession>
<protein>
    <submittedName>
        <fullName evidence="2">Ubiquinone biosynthesis O-methyltransferase</fullName>
    </submittedName>
</protein>
<evidence type="ECO:0000313" key="2">
    <source>
        <dbReference type="EMBL" id="KAF1039083.1"/>
    </source>
</evidence>
<dbReference type="InterPro" id="IPR025714">
    <property type="entry name" value="Methyltranfer_dom"/>
</dbReference>
<sequence>MHKPIDTKPLDRSRIRHAKETYADLCRAYVQRNPNGIYSAYIRSAIGNDATLDRHARTLELYASYISDGAKVLDWGCRHAPDSCMLRVLYPDLDIHGCDIAGDDFQEFHGFANLDFRVLEHEYVLPYQDGFFDVVLGSGVLEHVAFEQHSIEQIWRVLKPDGIFIVTFLPNHTSLTENMSRAMKNYNGHNRLYRLEYAKNIFLRSGFVVEACGYHQVFPTFAKGVNGSKLLDTAANLCARMNRTFESIPYVNRISSNLYFVLRRVTHM</sequence>
<dbReference type="Proteomes" id="UP000467522">
    <property type="component" value="Unassembled WGS sequence"/>
</dbReference>
<keyword evidence="2" id="KW-0489">Methyltransferase</keyword>
<keyword evidence="2" id="KW-0830">Ubiquinone</keyword>
<dbReference type="CDD" id="cd02440">
    <property type="entry name" value="AdoMet_MTases"/>
    <property type="match status" value="1"/>
</dbReference>
<evidence type="ECO:0000313" key="3">
    <source>
        <dbReference type="Proteomes" id="UP000467522"/>
    </source>
</evidence>
<dbReference type="InterPro" id="IPR029063">
    <property type="entry name" value="SAM-dependent_MTases_sf"/>
</dbReference>
<dbReference type="GO" id="GO:0008168">
    <property type="term" value="F:methyltransferase activity"/>
    <property type="evidence" value="ECO:0007669"/>
    <property type="project" value="UniProtKB-KW"/>
</dbReference>
<dbReference type="EMBL" id="WNDV01000004">
    <property type="protein sequence ID" value="KAF1039083.1"/>
    <property type="molecule type" value="Genomic_DNA"/>
</dbReference>
<comment type="caution">
    <text evidence="2">The sequence shown here is derived from an EMBL/GenBank/DDBJ whole genome shotgun (WGS) entry which is preliminary data.</text>
</comment>
<feature type="domain" description="Methyltransferase" evidence="1">
    <location>
        <begin position="67"/>
        <end position="190"/>
    </location>
</feature>
<gene>
    <name evidence="2" type="primary">ubiG_2</name>
    <name evidence="2" type="ORF">GAK33_01665</name>
</gene>